<name>A0A830HYC5_9CHLO</name>
<protein>
    <submittedName>
        <fullName evidence="2">Uncharacterized protein</fullName>
    </submittedName>
</protein>
<dbReference type="AlphaFoldDB" id="A0A830HYC5"/>
<dbReference type="Proteomes" id="UP000660262">
    <property type="component" value="Unassembled WGS sequence"/>
</dbReference>
<gene>
    <name evidence="2" type="ORF">PPROV_000954100</name>
</gene>
<feature type="compositionally biased region" description="Low complexity" evidence="1">
    <location>
        <begin position="1"/>
        <end position="15"/>
    </location>
</feature>
<comment type="caution">
    <text evidence="2">The sequence shown here is derived from an EMBL/GenBank/DDBJ whole genome shotgun (WGS) entry which is preliminary data.</text>
</comment>
<evidence type="ECO:0000313" key="2">
    <source>
        <dbReference type="EMBL" id="GHP10810.1"/>
    </source>
</evidence>
<dbReference type="EMBL" id="BNJQ01000031">
    <property type="protein sequence ID" value="GHP10810.1"/>
    <property type="molecule type" value="Genomic_DNA"/>
</dbReference>
<evidence type="ECO:0000256" key="1">
    <source>
        <dbReference type="SAM" id="MobiDB-lite"/>
    </source>
</evidence>
<keyword evidence="3" id="KW-1185">Reference proteome</keyword>
<accession>A0A830HYC5</accession>
<proteinExistence type="predicted"/>
<evidence type="ECO:0000313" key="3">
    <source>
        <dbReference type="Proteomes" id="UP000660262"/>
    </source>
</evidence>
<reference evidence="2" key="1">
    <citation type="submission" date="2020-10" db="EMBL/GenBank/DDBJ databases">
        <title>Unveiling of a novel bifunctional photoreceptor, Dualchrome1, isolated from a cosmopolitan green alga.</title>
        <authorList>
            <person name="Suzuki S."/>
            <person name="Kawachi M."/>
        </authorList>
    </citation>
    <scope>NUCLEOTIDE SEQUENCE</scope>
    <source>
        <strain evidence="2">NIES 2893</strain>
    </source>
</reference>
<feature type="region of interest" description="Disordered" evidence="1">
    <location>
        <begin position="1"/>
        <end position="36"/>
    </location>
</feature>
<sequence>MMMMATSSSFSSSVMPSPPLSPRGGGAGGGMGGGLGRSSGGVGMSLNLFSDLDGAPDSIIYADTPRSPVRMGGRMGGNPFVSGDYPYRTIKGSVSKTKSKVLLRGDGATPLPGSPDARPALQWKSTGQLDPPNVVHDRVNTPFRNKSNFKLGGSSPLPFVKTTNGALMPAPELSPVRGRLQWERTKSSVPMSHKGDQRSYLTSNQKYAEQAATMRTHTKAAAKNVGKVLAHGSVNKCASLVHLGGAPPTLKQAKLEGDDPMGCPLHAHLSPRLGWSLPPGMDDISQFDEGIDELTQSGSDFNPWKTTSSDRYPAPGPGMLPKPQLPVRTFSQYELGGSGVVGSKLYTKEGALTPRGVGGSRSKYRTTYMDEALHPSNHKLYGGPKQPHEYKRFQWYRMHSNVLITDRCP</sequence>
<organism evidence="2 3">
    <name type="scientific">Pycnococcus provasolii</name>
    <dbReference type="NCBI Taxonomy" id="41880"/>
    <lineage>
        <taxon>Eukaryota</taxon>
        <taxon>Viridiplantae</taxon>
        <taxon>Chlorophyta</taxon>
        <taxon>Pseudoscourfieldiophyceae</taxon>
        <taxon>Pseudoscourfieldiales</taxon>
        <taxon>Pycnococcaceae</taxon>
        <taxon>Pycnococcus</taxon>
    </lineage>
</organism>
<feature type="compositionally biased region" description="Gly residues" evidence="1">
    <location>
        <begin position="23"/>
        <end position="36"/>
    </location>
</feature>